<proteinExistence type="predicted"/>
<evidence type="ECO:0000313" key="2">
    <source>
        <dbReference type="Proteomes" id="UP000182826"/>
    </source>
</evidence>
<keyword evidence="2" id="KW-1185">Reference proteome</keyword>
<dbReference type="OrthoDB" id="1274341at2"/>
<dbReference type="EMBL" id="MLFK01000005">
    <property type="protein sequence ID" value="OIV42700.1"/>
    <property type="molecule type" value="Genomic_DNA"/>
</dbReference>
<accession>A0A1J7CM94</accession>
<sequence length="59" mass="6403">MLKTILKLTGVEELTKKQKQTISGGDSRYSEATGYCVNPSPTCGGAYPVQYPGSWCCQK</sequence>
<organism evidence="1 2">
    <name type="scientific">Flavobacterium johnsoniae</name>
    <name type="common">Cytophaga johnsonae</name>
    <dbReference type="NCBI Taxonomy" id="986"/>
    <lineage>
        <taxon>Bacteria</taxon>
        <taxon>Pseudomonadati</taxon>
        <taxon>Bacteroidota</taxon>
        <taxon>Flavobacteriia</taxon>
        <taxon>Flavobacteriales</taxon>
        <taxon>Flavobacteriaceae</taxon>
        <taxon>Flavobacterium</taxon>
    </lineage>
</organism>
<name>A0A1J7CM94_FLAJO</name>
<evidence type="ECO:0000313" key="1">
    <source>
        <dbReference type="EMBL" id="OIV42700.1"/>
    </source>
</evidence>
<dbReference type="Proteomes" id="UP000182826">
    <property type="component" value="Unassembled WGS sequence"/>
</dbReference>
<gene>
    <name evidence="1" type="ORF">BKM63_07450</name>
</gene>
<dbReference type="RefSeq" id="WP_071635988.1">
    <property type="nucleotide sequence ID" value="NZ_MLFK01000005.1"/>
</dbReference>
<reference evidence="1 2" key="1">
    <citation type="submission" date="2016-10" db="EMBL/GenBank/DDBJ databases">
        <title>Draft Genome Sequence of Rhizobacteria Flavobacterium johnsoniae CI04.</title>
        <authorList>
            <person name="Bravo J.I."/>
            <person name="Lozano G.L."/>
            <person name="Handelsman J."/>
        </authorList>
    </citation>
    <scope>NUCLEOTIDE SEQUENCE [LARGE SCALE GENOMIC DNA]</scope>
    <source>
        <strain evidence="1 2">CI04</strain>
    </source>
</reference>
<protein>
    <submittedName>
        <fullName evidence="1">Uncharacterized protein</fullName>
    </submittedName>
</protein>
<comment type="caution">
    <text evidence="1">The sequence shown here is derived from an EMBL/GenBank/DDBJ whole genome shotgun (WGS) entry which is preliminary data.</text>
</comment>
<dbReference type="AlphaFoldDB" id="A0A1J7CM94"/>